<comment type="similarity">
    <text evidence="1">Belongs to the SUI1 family.</text>
</comment>
<name>A0A812Q239_9DINO</name>
<evidence type="ECO:0000313" key="5">
    <source>
        <dbReference type="Proteomes" id="UP000604046"/>
    </source>
</evidence>
<organism evidence="4 5">
    <name type="scientific">Symbiodinium natans</name>
    <dbReference type="NCBI Taxonomy" id="878477"/>
    <lineage>
        <taxon>Eukaryota</taxon>
        <taxon>Sar</taxon>
        <taxon>Alveolata</taxon>
        <taxon>Dinophyceae</taxon>
        <taxon>Suessiales</taxon>
        <taxon>Symbiodiniaceae</taxon>
        <taxon>Symbiodinium</taxon>
    </lineage>
</organism>
<dbReference type="SUPFAM" id="SSF55159">
    <property type="entry name" value="eIF1-like"/>
    <property type="match status" value="1"/>
</dbReference>
<dbReference type="Pfam" id="PF01253">
    <property type="entry name" value="SUI1"/>
    <property type="match status" value="1"/>
</dbReference>
<dbReference type="PROSITE" id="PS50296">
    <property type="entry name" value="SUI1"/>
    <property type="match status" value="1"/>
</dbReference>
<dbReference type="GO" id="GO:0003743">
    <property type="term" value="F:translation initiation factor activity"/>
    <property type="evidence" value="ECO:0007669"/>
    <property type="project" value="InterPro"/>
</dbReference>
<reference evidence="4" key="1">
    <citation type="submission" date="2021-02" db="EMBL/GenBank/DDBJ databases">
        <authorList>
            <person name="Dougan E. K."/>
            <person name="Rhodes N."/>
            <person name="Thang M."/>
            <person name="Chan C."/>
        </authorList>
    </citation>
    <scope>NUCLEOTIDE SEQUENCE</scope>
</reference>
<keyword evidence="2" id="KW-0648">Protein biosynthesis</keyword>
<accession>A0A812Q239</accession>
<dbReference type="AlphaFoldDB" id="A0A812Q239"/>
<comment type="caution">
    <text evidence="4">The sequence shown here is derived from an EMBL/GenBank/DDBJ whole genome shotgun (WGS) entry which is preliminary data.</text>
</comment>
<dbReference type="Gene3D" id="3.30.780.10">
    <property type="entry name" value="SUI1-like domain"/>
    <property type="match status" value="1"/>
</dbReference>
<dbReference type="CDD" id="cd11566">
    <property type="entry name" value="eIF1_SUI1"/>
    <property type="match status" value="1"/>
</dbReference>
<gene>
    <name evidence="4" type="ORF">SNAT2548_LOCUS20768</name>
</gene>
<sequence length="113" mass="12592">MEALELTLAGMDDDNLTKVHVRMQQRNGKKSWTTVAGLPTEVRDPKCDKVTQVDFKKILRSLKKTFNTNGSLVDGGEHGLVVQLQGDIRKEVAKFLIEEAALVSRDQVMIHGC</sequence>
<dbReference type="InterPro" id="IPR005874">
    <property type="entry name" value="SUI1_euk"/>
</dbReference>
<dbReference type="InterPro" id="IPR001950">
    <property type="entry name" value="SUI1"/>
</dbReference>
<evidence type="ECO:0000256" key="1">
    <source>
        <dbReference type="ARBA" id="ARBA00005422"/>
    </source>
</evidence>
<evidence type="ECO:0000313" key="4">
    <source>
        <dbReference type="EMBL" id="CAE7380454.1"/>
    </source>
</evidence>
<feature type="domain" description="SUI1" evidence="3">
    <location>
        <begin position="19"/>
        <end position="100"/>
    </location>
</feature>
<dbReference type="PANTHER" id="PTHR10388">
    <property type="entry name" value="EUKARYOTIC TRANSLATION INITIATION FACTOR SUI1"/>
    <property type="match status" value="1"/>
</dbReference>
<evidence type="ECO:0000259" key="3">
    <source>
        <dbReference type="PROSITE" id="PS50296"/>
    </source>
</evidence>
<proteinExistence type="inferred from homology"/>
<keyword evidence="5" id="KW-1185">Reference proteome</keyword>
<dbReference type="EMBL" id="CAJNDS010002223">
    <property type="protein sequence ID" value="CAE7380454.1"/>
    <property type="molecule type" value="Genomic_DNA"/>
</dbReference>
<evidence type="ECO:0000256" key="2">
    <source>
        <dbReference type="ARBA" id="ARBA00022917"/>
    </source>
</evidence>
<dbReference type="OrthoDB" id="10248435at2759"/>
<dbReference type="InterPro" id="IPR036877">
    <property type="entry name" value="SUI1_dom_sf"/>
</dbReference>
<dbReference type="Proteomes" id="UP000604046">
    <property type="component" value="Unassembled WGS sequence"/>
</dbReference>
<protein>
    <recommendedName>
        <fullName evidence="3">SUI1 domain-containing protein</fullName>
    </recommendedName>
</protein>